<organism evidence="1">
    <name type="scientific">marine metagenome</name>
    <dbReference type="NCBI Taxonomy" id="408172"/>
    <lineage>
        <taxon>unclassified sequences</taxon>
        <taxon>metagenomes</taxon>
        <taxon>ecological metagenomes</taxon>
    </lineage>
</organism>
<sequence>MNDEHGATELGLVGEVPYYATIFT</sequence>
<accession>A0A382A606</accession>
<dbReference type="EMBL" id="UINC01024013">
    <property type="protein sequence ID" value="SVA96844.1"/>
    <property type="molecule type" value="Genomic_DNA"/>
</dbReference>
<name>A0A382A606_9ZZZZ</name>
<gene>
    <name evidence="1" type="ORF">METZ01_LOCUS149698</name>
</gene>
<feature type="non-terminal residue" evidence="1">
    <location>
        <position position="24"/>
    </location>
</feature>
<evidence type="ECO:0000313" key="1">
    <source>
        <dbReference type="EMBL" id="SVA96844.1"/>
    </source>
</evidence>
<dbReference type="AlphaFoldDB" id="A0A382A606"/>
<reference evidence="1" key="1">
    <citation type="submission" date="2018-05" db="EMBL/GenBank/DDBJ databases">
        <authorList>
            <person name="Lanie J.A."/>
            <person name="Ng W.-L."/>
            <person name="Kazmierczak K.M."/>
            <person name="Andrzejewski T.M."/>
            <person name="Davidsen T.M."/>
            <person name="Wayne K.J."/>
            <person name="Tettelin H."/>
            <person name="Glass J.I."/>
            <person name="Rusch D."/>
            <person name="Podicherti R."/>
            <person name="Tsui H.-C.T."/>
            <person name="Winkler M.E."/>
        </authorList>
    </citation>
    <scope>NUCLEOTIDE SEQUENCE</scope>
</reference>
<proteinExistence type="predicted"/>
<protein>
    <submittedName>
        <fullName evidence="1">Uncharacterized protein</fullName>
    </submittedName>
</protein>